<dbReference type="AlphaFoldDB" id="A0A182K913"/>
<reference evidence="2" key="1">
    <citation type="submission" date="2013-03" db="EMBL/GenBank/DDBJ databases">
        <title>The Genome Sequence of Anopheles christyi ACHKN1017.</title>
        <authorList>
            <consortium name="The Broad Institute Genomics Platform"/>
            <person name="Neafsey D.E."/>
            <person name="Besansky N."/>
            <person name="Walker B."/>
            <person name="Young S.K."/>
            <person name="Zeng Q."/>
            <person name="Gargeya S."/>
            <person name="Fitzgerald M."/>
            <person name="Haas B."/>
            <person name="Abouelleil A."/>
            <person name="Allen A.W."/>
            <person name="Alvarado L."/>
            <person name="Arachchi H.M."/>
            <person name="Berlin A.M."/>
            <person name="Chapman S.B."/>
            <person name="Gainer-Dewar J."/>
            <person name="Goldberg J."/>
            <person name="Griggs A."/>
            <person name="Gujja S."/>
            <person name="Hansen M."/>
            <person name="Howarth C."/>
            <person name="Imamovic A."/>
            <person name="Ireland A."/>
            <person name="Larimer J."/>
            <person name="McCowan C."/>
            <person name="Murphy C."/>
            <person name="Pearson M."/>
            <person name="Poon T.W."/>
            <person name="Priest M."/>
            <person name="Roberts A."/>
            <person name="Saif S."/>
            <person name="Shea T."/>
            <person name="Sisk P."/>
            <person name="Sykes S."/>
            <person name="Wortman J."/>
            <person name="Nusbaum C."/>
            <person name="Birren B."/>
        </authorList>
    </citation>
    <scope>NUCLEOTIDE SEQUENCE [LARGE SCALE GENOMIC DNA]</scope>
    <source>
        <strain evidence="2">ACHKN1017</strain>
    </source>
</reference>
<accession>A0A182K913</accession>
<dbReference type="EnsemblMetazoa" id="ACHR007250-RA">
    <property type="protein sequence ID" value="ACHR007250-PA"/>
    <property type="gene ID" value="ACHR007250"/>
</dbReference>
<dbReference type="VEuPathDB" id="VectorBase:ACHR007250"/>
<proteinExistence type="predicted"/>
<name>A0A182K913_9DIPT</name>
<reference evidence="1" key="2">
    <citation type="submission" date="2020-05" db="UniProtKB">
        <authorList>
            <consortium name="EnsemblMetazoa"/>
        </authorList>
    </citation>
    <scope>IDENTIFICATION</scope>
    <source>
        <strain evidence="1">ACHKN1017</strain>
    </source>
</reference>
<keyword evidence="2" id="KW-1185">Reference proteome</keyword>
<organism evidence="1 2">
    <name type="scientific">Anopheles christyi</name>
    <dbReference type="NCBI Taxonomy" id="43041"/>
    <lineage>
        <taxon>Eukaryota</taxon>
        <taxon>Metazoa</taxon>
        <taxon>Ecdysozoa</taxon>
        <taxon>Arthropoda</taxon>
        <taxon>Hexapoda</taxon>
        <taxon>Insecta</taxon>
        <taxon>Pterygota</taxon>
        <taxon>Neoptera</taxon>
        <taxon>Endopterygota</taxon>
        <taxon>Diptera</taxon>
        <taxon>Nematocera</taxon>
        <taxon>Culicoidea</taxon>
        <taxon>Culicidae</taxon>
        <taxon>Anophelinae</taxon>
        <taxon>Anopheles</taxon>
    </lineage>
</organism>
<dbReference type="Proteomes" id="UP000075881">
    <property type="component" value="Unassembled WGS sequence"/>
</dbReference>
<sequence length="141" mass="15414">MVPGVRITFFAPSTTAASIRSLCRNSSMRSSSDVSSSCCCLAAFADSPPFSSDTLLLSLFWRTFSILSRRYSIFAFESASIWCASASSFLSRPWCPLEIDWIMFSAPFFTFVSMLSCFSSDMSSLSLAVNSGPLGITVDRI</sequence>
<evidence type="ECO:0000313" key="2">
    <source>
        <dbReference type="Proteomes" id="UP000075881"/>
    </source>
</evidence>
<protein>
    <submittedName>
        <fullName evidence="1">Uncharacterized protein</fullName>
    </submittedName>
</protein>
<evidence type="ECO:0000313" key="1">
    <source>
        <dbReference type="EnsemblMetazoa" id="ACHR007250-PA"/>
    </source>
</evidence>